<dbReference type="SUPFAM" id="SSF48613">
    <property type="entry name" value="Heme oxygenase-like"/>
    <property type="match status" value="1"/>
</dbReference>
<name>W9SEV2_9ROSA</name>
<feature type="region of interest" description="Disordered" evidence="1">
    <location>
        <begin position="73"/>
        <end position="139"/>
    </location>
</feature>
<evidence type="ECO:0000256" key="1">
    <source>
        <dbReference type="SAM" id="MobiDB-lite"/>
    </source>
</evidence>
<evidence type="ECO:0000313" key="4">
    <source>
        <dbReference type="Proteomes" id="UP000030645"/>
    </source>
</evidence>
<dbReference type="Proteomes" id="UP000030645">
    <property type="component" value="Unassembled WGS sequence"/>
</dbReference>
<dbReference type="AlphaFoldDB" id="W9SEV2"/>
<evidence type="ECO:0000259" key="2">
    <source>
        <dbReference type="Pfam" id="PF03070"/>
    </source>
</evidence>
<accession>W9SEV2</accession>
<proteinExistence type="predicted"/>
<dbReference type="GO" id="GO:0006772">
    <property type="term" value="P:thiamine metabolic process"/>
    <property type="evidence" value="ECO:0007669"/>
    <property type="project" value="UniProtKB-ARBA"/>
</dbReference>
<protein>
    <recommendedName>
        <fullName evidence="2">Thiaminase-2/PQQC domain-containing protein</fullName>
    </recommendedName>
</protein>
<evidence type="ECO:0000313" key="3">
    <source>
        <dbReference type="EMBL" id="EXC29556.1"/>
    </source>
</evidence>
<sequence>MQGQDCIFVRALVPFVGSLIVKAWKESDDSSDVDIILRGMAALNDELDWFKKEANKWGVHLSEMLVPQKPNQEYCSRRRRRETGNGKINRAEEKPNELRTTNREINRRTEREAGERSGGTCFERRGEERNKEKIFAESF</sequence>
<dbReference type="InterPro" id="IPR004305">
    <property type="entry name" value="Thiaminase-2/PQQC"/>
</dbReference>
<dbReference type="Gene3D" id="1.20.910.10">
    <property type="entry name" value="Heme oxygenase-like"/>
    <property type="match status" value="1"/>
</dbReference>
<organism evidence="3 4">
    <name type="scientific">Morus notabilis</name>
    <dbReference type="NCBI Taxonomy" id="981085"/>
    <lineage>
        <taxon>Eukaryota</taxon>
        <taxon>Viridiplantae</taxon>
        <taxon>Streptophyta</taxon>
        <taxon>Embryophyta</taxon>
        <taxon>Tracheophyta</taxon>
        <taxon>Spermatophyta</taxon>
        <taxon>Magnoliopsida</taxon>
        <taxon>eudicotyledons</taxon>
        <taxon>Gunneridae</taxon>
        <taxon>Pentapetalae</taxon>
        <taxon>rosids</taxon>
        <taxon>fabids</taxon>
        <taxon>Rosales</taxon>
        <taxon>Moraceae</taxon>
        <taxon>Moreae</taxon>
        <taxon>Morus</taxon>
    </lineage>
</organism>
<gene>
    <name evidence="3" type="ORF">L484_005009</name>
</gene>
<feature type="domain" description="Thiaminase-2/PQQC" evidence="2">
    <location>
        <begin position="4"/>
        <end position="75"/>
    </location>
</feature>
<dbReference type="Pfam" id="PF03070">
    <property type="entry name" value="TENA_THI-4"/>
    <property type="match status" value="1"/>
</dbReference>
<dbReference type="STRING" id="981085.W9SEV2"/>
<feature type="compositionally biased region" description="Basic and acidic residues" evidence="1">
    <location>
        <begin position="89"/>
        <end position="115"/>
    </location>
</feature>
<keyword evidence="4" id="KW-1185">Reference proteome</keyword>
<reference evidence="4" key="1">
    <citation type="submission" date="2013-01" db="EMBL/GenBank/DDBJ databases">
        <title>Draft Genome Sequence of a Mulberry Tree, Morus notabilis C.K. Schneid.</title>
        <authorList>
            <person name="He N."/>
            <person name="Zhao S."/>
        </authorList>
    </citation>
    <scope>NUCLEOTIDE SEQUENCE</scope>
</reference>
<feature type="compositionally biased region" description="Basic and acidic residues" evidence="1">
    <location>
        <begin position="122"/>
        <end position="139"/>
    </location>
</feature>
<dbReference type="EMBL" id="KE346192">
    <property type="protein sequence ID" value="EXC29556.1"/>
    <property type="molecule type" value="Genomic_DNA"/>
</dbReference>
<dbReference type="InterPro" id="IPR016084">
    <property type="entry name" value="Haem_Oase-like_multi-hlx"/>
</dbReference>